<feature type="compositionally biased region" description="Basic and acidic residues" evidence="5">
    <location>
        <begin position="137"/>
        <end position="152"/>
    </location>
</feature>
<reference evidence="7" key="1">
    <citation type="submission" date="2018-05" db="EMBL/GenBank/DDBJ databases">
        <title>Draft genome of Mucuna pruriens seed.</title>
        <authorList>
            <person name="Nnadi N.E."/>
            <person name="Vos R."/>
            <person name="Hasami M.H."/>
            <person name="Devisetty U.K."/>
            <person name="Aguiy J.C."/>
        </authorList>
    </citation>
    <scope>NUCLEOTIDE SEQUENCE [LARGE SCALE GENOMIC DNA]</scope>
    <source>
        <strain evidence="7">JCA_2017</strain>
    </source>
</reference>
<dbReference type="InterPro" id="IPR011598">
    <property type="entry name" value="bHLH_dom"/>
</dbReference>
<keyword evidence="4" id="KW-0539">Nucleus</keyword>
<protein>
    <submittedName>
        <fullName evidence="7">Transcription factor bHLH137</fullName>
    </submittedName>
</protein>
<dbReference type="GO" id="GO:0046983">
    <property type="term" value="F:protein dimerization activity"/>
    <property type="evidence" value="ECO:0007669"/>
    <property type="project" value="InterPro"/>
</dbReference>
<keyword evidence="8" id="KW-1185">Reference proteome</keyword>
<organism evidence="7 8">
    <name type="scientific">Mucuna pruriens</name>
    <name type="common">Velvet bean</name>
    <name type="synonym">Dolichos pruriens</name>
    <dbReference type="NCBI Taxonomy" id="157652"/>
    <lineage>
        <taxon>Eukaryota</taxon>
        <taxon>Viridiplantae</taxon>
        <taxon>Streptophyta</taxon>
        <taxon>Embryophyta</taxon>
        <taxon>Tracheophyta</taxon>
        <taxon>Spermatophyta</taxon>
        <taxon>Magnoliopsida</taxon>
        <taxon>eudicotyledons</taxon>
        <taxon>Gunneridae</taxon>
        <taxon>Pentapetalae</taxon>
        <taxon>rosids</taxon>
        <taxon>fabids</taxon>
        <taxon>Fabales</taxon>
        <taxon>Fabaceae</taxon>
        <taxon>Papilionoideae</taxon>
        <taxon>50 kb inversion clade</taxon>
        <taxon>NPAAA clade</taxon>
        <taxon>indigoferoid/millettioid clade</taxon>
        <taxon>Phaseoleae</taxon>
        <taxon>Mucuna</taxon>
    </lineage>
</organism>
<name>A0A371HKR1_MUCPR</name>
<dbReference type="PROSITE" id="PS50888">
    <property type="entry name" value="BHLH"/>
    <property type="match status" value="1"/>
</dbReference>
<dbReference type="InterPro" id="IPR036638">
    <property type="entry name" value="HLH_DNA-bd_sf"/>
</dbReference>
<dbReference type="PANTHER" id="PTHR12565:SF431">
    <property type="entry name" value="TRANSCRIPTION FACTOR BHLH137"/>
    <property type="match status" value="1"/>
</dbReference>
<evidence type="ECO:0000259" key="6">
    <source>
        <dbReference type="PROSITE" id="PS50888"/>
    </source>
</evidence>
<dbReference type="GO" id="GO:0003700">
    <property type="term" value="F:DNA-binding transcription factor activity"/>
    <property type="evidence" value="ECO:0007669"/>
    <property type="project" value="TreeGrafter"/>
</dbReference>
<comment type="subcellular location">
    <subcellularLocation>
        <location evidence="1">Nucleus</location>
    </subcellularLocation>
</comment>
<sequence length="361" mass="40311">MAAFSSQYYHPFLVDSTCFSISTPSINNVSSFGEQPLINTPPSPYHFHNIHHETSSVDQSSKVTICDTDPSVLKNHSPETSMVVDKLEKGEQVTQNVIPMEKKRRARNGSSLSSPLSKDSTEGGNKKQKKSNGGVKGDNKPKEAKDEKKGPEELPAGYIHVRARRGQATDSHSLAERVRREKISERMKTLQRLVPGCDKVTGKALVLDEIINYVQSLQNQVELFNIVHCLQCLNLCILLQFLSMKLASVNPMLFDLAMDIDTLLVRPDMKLNNIASPSSLPCVPQCRPDQAIAFADTTTNTSTFPIANNDYLLDHSSSLFLQGQRPNVFFEYTGGQFWDVEDQRQRFLHPYGFSNNSGSFN</sequence>
<comment type="caution">
    <text evidence="7">The sequence shown here is derived from an EMBL/GenBank/DDBJ whole genome shotgun (WGS) entry which is preliminary data.</text>
</comment>
<evidence type="ECO:0000313" key="8">
    <source>
        <dbReference type="Proteomes" id="UP000257109"/>
    </source>
</evidence>
<dbReference type="AlphaFoldDB" id="A0A371HKR1"/>
<evidence type="ECO:0000256" key="5">
    <source>
        <dbReference type="SAM" id="MobiDB-lite"/>
    </source>
</evidence>
<feature type="region of interest" description="Disordered" evidence="5">
    <location>
        <begin position="69"/>
        <end position="175"/>
    </location>
</feature>
<dbReference type="Gene3D" id="4.10.280.10">
    <property type="entry name" value="Helix-loop-helix DNA-binding domain"/>
    <property type="match status" value="1"/>
</dbReference>
<feature type="domain" description="BHLH" evidence="6">
    <location>
        <begin position="167"/>
        <end position="217"/>
    </location>
</feature>
<dbReference type="OrthoDB" id="1928604at2759"/>
<evidence type="ECO:0000256" key="3">
    <source>
        <dbReference type="ARBA" id="ARBA00023163"/>
    </source>
</evidence>
<evidence type="ECO:0000256" key="4">
    <source>
        <dbReference type="ARBA" id="ARBA00023242"/>
    </source>
</evidence>
<gene>
    <name evidence="7" type="primary">BHLH137</name>
    <name evidence="7" type="ORF">CR513_13016</name>
</gene>
<dbReference type="CDD" id="cd18919">
    <property type="entry name" value="bHLH_AtBPE_like"/>
    <property type="match status" value="1"/>
</dbReference>
<evidence type="ECO:0000256" key="1">
    <source>
        <dbReference type="ARBA" id="ARBA00004123"/>
    </source>
</evidence>
<keyword evidence="2" id="KW-0805">Transcription regulation</keyword>
<dbReference type="Pfam" id="PF00010">
    <property type="entry name" value="HLH"/>
    <property type="match status" value="1"/>
</dbReference>
<dbReference type="InterPro" id="IPR024097">
    <property type="entry name" value="bHLH_ZIP_TF"/>
</dbReference>
<proteinExistence type="predicted"/>
<feature type="non-terminal residue" evidence="7">
    <location>
        <position position="1"/>
    </location>
</feature>
<dbReference type="SMART" id="SM00353">
    <property type="entry name" value="HLH"/>
    <property type="match status" value="1"/>
</dbReference>
<dbReference type="PANTHER" id="PTHR12565">
    <property type="entry name" value="STEROL REGULATORY ELEMENT-BINDING PROTEIN"/>
    <property type="match status" value="1"/>
</dbReference>
<dbReference type="Proteomes" id="UP000257109">
    <property type="component" value="Unassembled WGS sequence"/>
</dbReference>
<accession>A0A371HKR1</accession>
<dbReference type="SUPFAM" id="SSF47459">
    <property type="entry name" value="HLH, helix-loop-helix DNA-binding domain"/>
    <property type="match status" value="1"/>
</dbReference>
<evidence type="ECO:0000313" key="7">
    <source>
        <dbReference type="EMBL" id="RDY03405.1"/>
    </source>
</evidence>
<dbReference type="STRING" id="157652.A0A371HKR1"/>
<dbReference type="GO" id="GO:0005634">
    <property type="term" value="C:nucleus"/>
    <property type="evidence" value="ECO:0007669"/>
    <property type="project" value="UniProtKB-SubCell"/>
</dbReference>
<dbReference type="EMBL" id="QJKJ01002308">
    <property type="protein sequence ID" value="RDY03405.1"/>
    <property type="molecule type" value="Genomic_DNA"/>
</dbReference>
<evidence type="ECO:0000256" key="2">
    <source>
        <dbReference type="ARBA" id="ARBA00023015"/>
    </source>
</evidence>
<keyword evidence="3" id="KW-0804">Transcription</keyword>